<name>A0ABW5VHP9_9FLAO</name>
<comment type="caution">
    <text evidence="3">The sequence shown here is derived from an EMBL/GenBank/DDBJ whole genome shotgun (WGS) entry which is preliminary data.</text>
</comment>
<dbReference type="Proteomes" id="UP001597532">
    <property type="component" value="Unassembled WGS sequence"/>
</dbReference>
<dbReference type="Pfam" id="PF13585">
    <property type="entry name" value="CHU_C"/>
    <property type="match status" value="1"/>
</dbReference>
<feature type="domain" description="PKD" evidence="2">
    <location>
        <begin position="2358"/>
        <end position="2410"/>
    </location>
</feature>
<sequence length="2510" mass="269263">MITKSIQQALSIIVIFFYAWFGNAQITSSIQNSSFNTCGNTLPKSELNLGSLVLTEALATDIGIGTYKFYIGAPSNFNITANSAATTGSDLTSVSVIQDPANASRLEITLTTNAQTSLDVITIENVRIILIPTATATDGNLKYILYGNTNTINGLTDGAAIATVSFAPLSGGTGVNQQVCSLSELQAIGITGSNITQNRNFTWEKEINGTWTAISNSDFEALPINRSNISNGISKYRRLTSIDLNGQSCTQVSTPATITVNEINPGRITEGSSQNVCSGEIPQQISTAGDVAVTPGGEDTYQWYKYESGSWQPISGATENFYQPQALEKSTAFKRRITNILNGLSCFKETPAATINVNSTVLGGTATDQNICTLNELQLLTINNGENNGSYQWQKRNENNWEDINGATQSNYNATGNLIPGVQEFRRITTISGASCQGTSTVATITNTNFIVGSIAGSETICYNQVPNNLTSNTYATGSGSISYQWERFDGSAWTVISGANNAEYQPTALTQTTRYRRQDNIQLNGHSCYDYTNEIEIVVLQEIQGGNTSTDQTICQGEVPGSITVSNGTPDGPNITYQWQSRTTGSFTNINGETNAILNFTSAPTTNTKYRRQTIISNNANVCYQNSTESTVLLNSISIGTIGNNQDVCEGQQPGTIIALSNSTTPGTLTYAWEASTDNGISWTSLPAATGTTYTPGILTASTRFRRLDSSILNGKQCTAYTNKVTINVAGTISGGEGSANQVVCEGENPSSITVANGTPVGTGINFQWYSSTDDSNYSIINGETGENLNFSNGISTSTYFKRHITNTNGGFACEASSTPTLVSLLTLTAGTIAQTQTVCGSGNIPPLTSTTDATSNGTISYAWQSSADKVIWNDIVNENQSTYTPNNSGELQTYYRRIATSILETASCEAITTPILVYLNKFENPGDHRITFSTGATGATTVCNGGDPQPFGANFKLIASGELSYQWQISNDNINFTDISGATSRSYDPPAVTQDNYYKRITTSTLNGIACSVTSNPLHIKNGGNATGGTIGTTNNNGTNGTNEEVICKGDIPSEIEELAASTGDDTLTYQWFANGSLILGATNVNYIPTNAVNSTTTYIRSTTNTASNGLECNVNSNPVTVLVPQANRLGPDITICSNDMVPTLGNPSAIEGLPYLNFKWFESDNGTDFLEINGVTAATYTPTTALTTDKYYRREYQATVDGNVCNPPNYSKSNILRVYVNNVDGGTISGDQKICFGDNPGILGNTTIGIADGVLRYQWFSSENNSDWAIINGAVNSTYDPQAGRFPTTYFKRKAISTLNGVVCSNDSNTIVVQVADEILPGVLTSDQTICEGATPSTLTISGASTFVDQSYKWLVSIDGNTWTDTGETTATYTPPIPTETKFYKRTITRTSLVEQTCTVESNPVKITYNVAYAGIITDNQSVCEGDQPLAIVELVSASGAGNLSYQWWSSEDNQTYNPVANANQQNYTPPTTLTKSTYYKRRVTSTINGVSCSDETSPRLVTVIPYPIINNELILANDITNVSCFGGNDGSIVIPNNRITGGNTAQKQINTISLFGTPILANTYSLIINSIVYEHQVTLNSSNQPQNNNEVAAALAQKVNSARGANLSAVIATTNFNEIILTAKVEGISFTIYASTGSDSNVSASNVLTQANGVANTYVWTKIGNTSFSATTLSINNLTAGVYQLTVYNENCPTTSLPFLVSEPEELTLTIGDTCNTVITANSTGGNAPFTFTLNRPNGTTLVQTSNNPKVTYTNLTGGANYTITVQDASCSIPVSESITLPIGLQFNQASVVVKNTTCFGQNDGAISFNNGTTTVTGGFPPYNFSWKGPNNNIYATENISNLAPGVYVLSVTDQIGCSTTYTANIASKAAMEFSNMQVVNEQLQCAGDTNAEINIQLKSDPSSQLQISWYKNGTSYATNTTSLTNLGGGTYEIVVTDTNSDPNAPCTIRQAFVINAPEVFSATKVDTQSASCFDPNSGRSFTVAVQGGTAPYQYKLDNRTAVLFTTMETTINGLNSDSHVITVTDANQCTVQTFNINAYQALAYAGTKNYTLAPCEVEYDFVLDTNMVMGGTPFLDANNNSYYLYDWSGPNNFLAQDITSFTAVPGTYTLTISDSKDCTSQQIQFTFGTTYTPIVVDKNITPVSCGSTTDGAISIAVRGGLRPYSIVWEKEVAGTTNNPNPQFAPLGQNITQLNNLEEGRYRLTVTSTISGCTNASPSYYYREIIHLKKTESLQLLAGPYLDESLCLGSSGSISVSIFNTQGGDLSFYYDNALMPSVKTSTDTYSIQIANPIENSSLNVVNDQGCGFTLPISSGVPEPAFGYSSAEYEITGLLLAKEDIRFSIISEGFSRASWDFGDGTPVVDLDPNIEGLLASHKYNYPGQFTTTLTLFNEQGCSKTVQQTLQIGKGYDVMFPNVFSANADGINDYFQGEFTGISSFTFQIYDMWGGLVYSVAYDFGNTPVNWGWNGNYSSGKPYKNKSFRYLFVGTTKENNQITKTGEASILR</sequence>
<dbReference type="InterPro" id="IPR000601">
    <property type="entry name" value="PKD_dom"/>
</dbReference>
<evidence type="ECO:0000259" key="2">
    <source>
        <dbReference type="PROSITE" id="PS50093"/>
    </source>
</evidence>
<reference evidence="4" key="1">
    <citation type="journal article" date="2019" name="Int. J. Syst. Evol. Microbiol.">
        <title>The Global Catalogue of Microorganisms (GCM) 10K type strain sequencing project: providing services to taxonomists for standard genome sequencing and annotation.</title>
        <authorList>
            <consortium name="The Broad Institute Genomics Platform"/>
            <consortium name="The Broad Institute Genome Sequencing Center for Infectious Disease"/>
            <person name="Wu L."/>
            <person name="Ma J."/>
        </authorList>
    </citation>
    <scope>NUCLEOTIDE SEQUENCE [LARGE SCALE GENOMIC DNA]</scope>
    <source>
        <strain evidence="4">KCTC 52924</strain>
    </source>
</reference>
<accession>A0ABW5VHP9</accession>
<proteinExistence type="predicted"/>
<keyword evidence="4" id="KW-1185">Reference proteome</keyword>
<evidence type="ECO:0000256" key="1">
    <source>
        <dbReference type="SAM" id="MobiDB-lite"/>
    </source>
</evidence>
<dbReference type="Pfam" id="PF13573">
    <property type="entry name" value="SprB"/>
    <property type="match status" value="3"/>
</dbReference>
<evidence type="ECO:0000313" key="3">
    <source>
        <dbReference type="EMBL" id="MFD2790699.1"/>
    </source>
</evidence>
<dbReference type="InterPro" id="IPR025667">
    <property type="entry name" value="SprB_repeat"/>
</dbReference>
<gene>
    <name evidence="3" type="ORF">ACFS1K_13070</name>
</gene>
<feature type="region of interest" description="Disordered" evidence="1">
    <location>
        <begin position="1024"/>
        <end position="1044"/>
    </location>
</feature>
<dbReference type="RefSeq" id="WP_251806601.1">
    <property type="nucleotide sequence ID" value="NZ_CP166679.1"/>
</dbReference>
<evidence type="ECO:0000313" key="4">
    <source>
        <dbReference type="Proteomes" id="UP001597532"/>
    </source>
</evidence>
<dbReference type="PROSITE" id="PS50093">
    <property type="entry name" value="PKD"/>
    <property type="match status" value="1"/>
</dbReference>
<feature type="compositionally biased region" description="Low complexity" evidence="1">
    <location>
        <begin position="1034"/>
        <end position="1044"/>
    </location>
</feature>
<protein>
    <submittedName>
        <fullName evidence="3">PKD domain-containing protein</fullName>
    </submittedName>
</protein>
<dbReference type="InterPro" id="IPR013783">
    <property type="entry name" value="Ig-like_fold"/>
</dbReference>
<dbReference type="Gene3D" id="2.60.40.2700">
    <property type="match status" value="2"/>
</dbReference>
<dbReference type="CDD" id="cd00146">
    <property type="entry name" value="PKD"/>
    <property type="match status" value="1"/>
</dbReference>
<dbReference type="Gene3D" id="2.60.40.10">
    <property type="entry name" value="Immunoglobulins"/>
    <property type="match status" value="2"/>
</dbReference>
<dbReference type="Pfam" id="PF18911">
    <property type="entry name" value="PKD_4"/>
    <property type="match status" value="1"/>
</dbReference>
<dbReference type="SUPFAM" id="SSF49299">
    <property type="entry name" value="PKD domain"/>
    <property type="match status" value="1"/>
</dbReference>
<dbReference type="InterPro" id="IPR035986">
    <property type="entry name" value="PKD_dom_sf"/>
</dbReference>
<dbReference type="EMBL" id="JBHUOK010000030">
    <property type="protein sequence ID" value="MFD2790699.1"/>
    <property type="molecule type" value="Genomic_DNA"/>
</dbReference>
<organism evidence="3 4">
    <name type="scientific">Arenibacter antarcticus</name>
    <dbReference type="NCBI Taxonomy" id="2040469"/>
    <lineage>
        <taxon>Bacteria</taxon>
        <taxon>Pseudomonadati</taxon>
        <taxon>Bacteroidota</taxon>
        <taxon>Flavobacteriia</taxon>
        <taxon>Flavobacteriales</taxon>
        <taxon>Flavobacteriaceae</taxon>
        <taxon>Arenibacter</taxon>
    </lineage>
</organism>